<comment type="caution">
    <text evidence="8">The sequence shown here is derived from an EMBL/GenBank/DDBJ whole genome shotgun (WGS) entry which is preliminary data.</text>
</comment>
<dbReference type="SUPFAM" id="SSF53218">
    <property type="entry name" value="Molybdenum cofactor biosynthesis proteins"/>
    <property type="match status" value="1"/>
</dbReference>
<evidence type="ECO:0000313" key="8">
    <source>
        <dbReference type="EMBL" id="RUL52232.1"/>
    </source>
</evidence>
<dbReference type="AlphaFoldDB" id="A0A3S0R6D7"/>
<dbReference type="SMART" id="SM00852">
    <property type="entry name" value="MoCF_biosynth"/>
    <property type="match status" value="1"/>
</dbReference>
<evidence type="ECO:0000256" key="2">
    <source>
        <dbReference type="ARBA" id="ARBA00005046"/>
    </source>
</evidence>
<comment type="pathway">
    <text evidence="2 6">Cofactor biosynthesis; molybdopterin biosynthesis.</text>
</comment>
<dbReference type="GO" id="GO:0006777">
    <property type="term" value="P:Mo-molybdopterin cofactor biosynthetic process"/>
    <property type="evidence" value="ECO:0007669"/>
    <property type="project" value="UniProtKB-UniRule"/>
</dbReference>
<evidence type="ECO:0000256" key="5">
    <source>
        <dbReference type="ARBA" id="ARBA00023150"/>
    </source>
</evidence>
<feature type="domain" description="MoaB/Mog" evidence="7">
    <location>
        <begin position="14"/>
        <end position="159"/>
    </location>
</feature>
<comment type="function">
    <text evidence="1 6">May be involved in the biosynthesis of molybdopterin.</text>
</comment>
<dbReference type="InterPro" id="IPR008284">
    <property type="entry name" value="MoCF_biosynth_CS"/>
</dbReference>
<keyword evidence="9" id="KW-1185">Reference proteome</keyword>
<evidence type="ECO:0000259" key="7">
    <source>
        <dbReference type="SMART" id="SM00852"/>
    </source>
</evidence>
<dbReference type="RefSeq" id="WP_126659079.1">
    <property type="nucleotide sequence ID" value="NZ_RYYR01000011.1"/>
</dbReference>
<accession>A0A3S0R6D7</accession>
<dbReference type="FunFam" id="3.40.980.10:FF:000006">
    <property type="entry name" value="Molybdenum cofactor biosynthesis protein B"/>
    <property type="match status" value="1"/>
</dbReference>
<dbReference type="PROSITE" id="PS01078">
    <property type="entry name" value="MOCF_BIOSYNTHESIS_1"/>
    <property type="match status" value="1"/>
</dbReference>
<evidence type="ECO:0000256" key="1">
    <source>
        <dbReference type="ARBA" id="ARBA00003487"/>
    </source>
</evidence>
<dbReference type="PANTHER" id="PTHR43232">
    <property type="entry name" value="MOLYBDENUM COFACTOR BIOSYNTHESIS PROTEIN B"/>
    <property type="match status" value="1"/>
</dbReference>
<proteinExistence type="inferred from homology"/>
<evidence type="ECO:0000256" key="3">
    <source>
        <dbReference type="ARBA" id="ARBA00006112"/>
    </source>
</evidence>
<comment type="similarity">
    <text evidence="3 6">Belongs to the MoaB/Mog family.</text>
</comment>
<dbReference type="PANTHER" id="PTHR43232:SF2">
    <property type="entry name" value="MOLYBDENUM COFACTOR BIOSYNTHESIS PROTEIN B"/>
    <property type="match status" value="1"/>
</dbReference>
<dbReference type="NCBIfam" id="TIGR00177">
    <property type="entry name" value="molyb_syn"/>
    <property type="match status" value="1"/>
</dbReference>
<keyword evidence="5 6" id="KW-0501">Molybdenum cofactor biosynthesis</keyword>
<dbReference type="InterPro" id="IPR001453">
    <property type="entry name" value="MoaB/Mog_dom"/>
</dbReference>
<sequence>MSQQFQYDTEIKMAILTVSDTRDYHTDKGGALVEKLASASQIRVIERKICRDELLEIRETLKQWANHPEVDCIITTGGTGIATRDVTIEAIQPLFNKEIPGFGELFRYLSFTEDIGTRAMASRAVAGVVNNKVIFTLPGSTGAVKLAMEKLILTELNHLVFELKKRAK</sequence>
<dbReference type="UniPathway" id="UPA00344"/>
<organism evidence="8 9">
    <name type="scientific">Lysinibacillus antri</name>
    <dbReference type="NCBI Taxonomy" id="2498145"/>
    <lineage>
        <taxon>Bacteria</taxon>
        <taxon>Bacillati</taxon>
        <taxon>Bacillota</taxon>
        <taxon>Bacilli</taxon>
        <taxon>Bacillales</taxon>
        <taxon>Bacillaceae</taxon>
        <taxon>Lysinibacillus</taxon>
    </lineage>
</organism>
<reference evidence="8 9" key="1">
    <citation type="submission" date="2018-12" db="EMBL/GenBank/DDBJ databases">
        <title>Lysinibacillus antri sp. nov., isolated from a cave soil.</title>
        <authorList>
            <person name="Narsing Rao M.P."/>
            <person name="Zhang H."/>
            <person name="Dong Z.-Y."/>
            <person name="Niu X.-K."/>
            <person name="Zhang K."/>
            <person name="Fang B.-Z."/>
            <person name="Kang Y.-Q."/>
            <person name="Xiao M."/>
            <person name="Li W.-J."/>
        </authorList>
    </citation>
    <scope>NUCLEOTIDE SEQUENCE [LARGE SCALE GENOMIC DNA]</scope>
    <source>
        <strain evidence="8 9">SYSU K30002</strain>
    </source>
</reference>
<protein>
    <recommendedName>
        <fullName evidence="4 6">Molybdenum cofactor biosynthesis protein B</fullName>
    </recommendedName>
</protein>
<dbReference type="GO" id="GO:0005829">
    <property type="term" value="C:cytosol"/>
    <property type="evidence" value="ECO:0007669"/>
    <property type="project" value="TreeGrafter"/>
</dbReference>
<evidence type="ECO:0000256" key="4">
    <source>
        <dbReference type="ARBA" id="ARBA00015262"/>
    </source>
</evidence>
<gene>
    <name evidence="8" type="ORF">EK386_10295</name>
</gene>
<dbReference type="Pfam" id="PF00994">
    <property type="entry name" value="MoCF_biosynth"/>
    <property type="match status" value="1"/>
</dbReference>
<dbReference type="Gene3D" id="3.40.980.10">
    <property type="entry name" value="MoaB/Mog-like domain"/>
    <property type="match status" value="1"/>
</dbReference>
<dbReference type="CDD" id="cd00886">
    <property type="entry name" value="MogA_MoaB"/>
    <property type="match status" value="1"/>
</dbReference>
<dbReference type="InterPro" id="IPR036425">
    <property type="entry name" value="MoaB/Mog-like_dom_sf"/>
</dbReference>
<dbReference type="EMBL" id="RYYR01000011">
    <property type="protein sequence ID" value="RUL52232.1"/>
    <property type="molecule type" value="Genomic_DNA"/>
</dbReference>
<dbReference type="InterPro" id="IPR012245">
    <property type="entry name" value="MoaB"/>
</dbReference>
<evidence type="ECO:0000313" key="9">
    <source>
        <dbReference type="Proteomes" id="UP000287910"/>
    </source>
</evidence>
<dbReference type="PIRSF" id="PIRSF006443">
    <property type="entry name" value="MoaB"/>
    <property type="match status" value="1"/>
</dbReference>
<evidence type="ECO:0000256" key="6">
    <source>
        <dbReference type="PIRNR" id="PIRNR006443"/>
    </source>
</evidence>
<dbReference type="Proteomes" id="UP000287910">
    <property type="component" value="Unassembled WGS sequence"/>
</dbReference>
<name>A0A3S0R6D7_9BACI</name>